<dbReference type="SUPFAM" id="SSF109604">
    <property type="entry name" value="HD-domain/PDEase-like"/>
    <property type="match status" value="1"/>
</dbReference>
<feature type="binding site" evidence="5">
    <location>
        <position position="215"/>
    </location>
    <ligand>
        <name>Zn(2+)</name>
        <dbReference type="ChEBI" id="CHEBI:29105"/>
        <label>1</label>
    </ligand>
</feature>
<evidence type="ECO:0000256" key="2">
    <source>
        <dbReference type="ARBA" id="ARBA00022801"/>
    </source>
</evidence>
<evidence type="ECO:0000259" key="7">
    <source>
        <dbReference type="PROSITE" id="PS51845"/>
    </source>
</evidence>
<comment type="similarity">
    <text evidence="6">Belongs to the cyclic nucleotide phosphodiesterase family.</text>
</comment>
<reference evidence="8" key="1">
    <citation type="submission" date="2020-11" db="EMBL/GenBank/DDBJ databases">
        <authorList>
            <person name="Tran Van P."/>
        </authorList>
    </citation>
    <scope>NUCLEOTIDE SEQUENCE</scope>
</reference>
<feature type="binding site" evidence="4">
    <location>
        <position position="215"/>
    </location>
    <ligand>
        <name>AMP</name>
        <dbReference type="ChEBI" id="CHEBI:456215"/>
    </ligand>
</feature>
<dbReference type="Proteomes" id="UP000728032">
    <property type="component" value="Unassembled WGS sequence"/>
</dbReference>
<evidence type="ECO:0000256" key="6">
    <source>
        <dbReference type="RuleBase" id="RU363067"/>
    </source>
</evidence>
<dbReference type="Pfam" id="PF00233">
    <property type="entry name" value="PDEase_I"/>
    <property type="match status" value="1"/>
</dbReference>
<dbReference type="SMART" id="SM00471">
    <property type="entry name" value="HDc"/>
    <property type="match status" value="1"/>
</dbReference>
<proteinExistence type="inferred from homology"/>
<protein>
    <recommendedName>
        <fullName evidence="6">Phosphodiesterase</fullName>
        <ecNumber evidence="6">3.1.4.-</ecNumber>
    </recommendedName>
</protein>
<dbReference type="OrthoDB" id="189220at2759"/>
<keyword evidence="2 6" id="KW-0378">Hydrolase</keyword>
<dbReference type="GO" id="GO:0007165">
    <property type="term" value="P:signal transduction"/>
    <property type="evidence" value="ECO:0007669"/>
    <property type="project" value="InterPro"/>
</dbReference>
<organism evidence="8">
    <name type="scientific">Oppiella nova</name>
    <dbReference type="NCBI Taxonomy" id="334625"/>
    <lineage>
        <taxon>Eukaryota</taxon>
        <taxon>Metazoa</taxon>
        <taxon>Ecdysozoa</taxon>
        <taxon>Arthropoda</taxon>
        <taxon>Chelicerata</taxon>
        <taxon>Arachnida</taxon>
        <taxon>Acari</taxon>
        <taxon>Acariformes</taxon>
        <taxon>Sarcoptiformes</taxon>
        <taxon>Oribatida</taxon>
        <taxon>Brachypylina</taxon>
        <taxon>Oppioidea</taxon>
        <taxon>Oppiidae</taxon>
        <taxon>Oppiella</taxon>
    </lineage>
</organism>
<evidence type="ECO:0000313" key="8">
    <source>
        <dbReference type="EMBL" id="CAD7636705.1"/>
    </source>
</evidence>
<accession>A0A7R9L7V1</accession>
<dbReference type="InterPro" id="IPR003607">
    <property type="entry name" value="HD/PDEase_dom"/>
</dbReference>
<dbReference type="InterPro" id="IPR023174">
    <property type="entry name" value="PDEase_CS"/>
</dbReference>
<evidence type="ECO:0000256" key="5">
    <source>
        <dbReference type="PIRSR" id="PIRSR623088-3"/>
    </source>
</evidence>
<evidence type="ECO:0000313" key="9">
    <source>
        <dbReference type="Proteomes" id="UP000728032"/>
    </source>
</evidence>
<dbReference type="GO" id="GO:0004114">
    <property type="term" value="F:3',5'-cyclic-nucleotide phosphodiesterase activity"/>
    <property type="evidence" value="ECO:0007669"/>
    <property type="project" value="InterPro"/>
</dbReference>
<evidence type="ECO:0000256" key="4">
    <source>
        <dbReference type="PIRSR" id="PIRSR623088-2"/>
    </source>
</evidence>
<dbReference type="PROSITE" id="PS00126">
    <property type="entry name" value="PDEASE_I_1"/>
    <property type="match status" value="1"/>
</dbReference>
<dbReference type="PRINTS" id="PR00387">
    <property type="entry name" value="PDIESTERASE1"/>
</dbReference>
<dbReference type="InterPro" id="IPR023088">
    <property type="entry name" value="PDEase"/>
</dbReference>
<dbReference type="EC" id="3.1.4.-" evidence="6"/>
<feature type="binding site" evidence="5">
    <location>
        <position position="325"/>
    </location>
    <ligand>
        <name>Zn(2+)</name>
        <dbReference type="ChEBI" id="CHEBI:29105"/>
        <label>1</label>
    </ligand>
</feature>
<feature type="binding site" evidence="4">
    <location>
        <begin position="174"/>
        <end position="178"/>
    </location>
    <ligand>
        <name>AMP</name>
        <dbReference type="ChEBI" id="CHEBI:456215"/>
    </ligand>
</feature>
<comment type="cofactor">
    <cofactor evidence="6">
        <name>a divalent metal cation</name>
        <dbReference type="ChEBI" id="CHEBI:60240"/>
    </cofactor>
    <text evidence="6">Binds 2 divalent metal cations per subunit. Site 1 may preferentially bind zinc ions, while site 2 has a preference for magnesium and/or manganese ions.</text>
</comment>
<evidence type="ECO:0000256" key="1">
    <source>
        <dbReference type="ARBA" id="ARBA00022723"/>
    </source>
</evidence>
<dbReference type="EMBL" id="OC914843">
    <property type="protein sequence ID" value="CAD7636705.1"/>
    <property type="molecule type" value="Genomic_DNA"/>
</dbReference>
<dbReference type="CDD" id="cd00077">
    <property type="entry name" value="HDc"/>
    <property type="match status" value="1"/>
</dbReference>
<feature type="binding site" evidence="5">
    <location>
        <position position="215"/>
    </location>
    <ligand>
        <name>Zn(2+)</name>
        <dbReference type="ChEBI" id="CHEBI:29105"/>
        <label>2</label>
    </ligand>
</feature>
<feature type="binding site" evidence="5">
    <location>
        <position position="214"/>
    </location>
    <ligand>
        <name>Zn(2+)</name>
        <dbReference type="ChEBI" id="CHEBI:29105"/>
        <label>1</label>
    </ligand>
</feature>
<dbReference type="GO" id="GO:0046872">
    <property type="term" value="F:metal ion binding"/>
    <property type="evidence" value="ECO:0007669"/>
    <property type="project" value="UniProtKB-KW"/>
</dbReference>
<keyword evidence="9" id="KW-1185">Reference proteome</keyword>
<dbReference type="Gene3D" id="1.10.1300.10">
    <property type="entry name" value="3'5'-cyclic nucleotide phosphodiesterase, catalytic domain"/>
    <property type="match status" value="1"/>
</dbReference>
<dbReference type="InterPro" id="IPR002073">
    <property type="entry name" value="PDEase_catalytic_dom"/>
</dbReference>
<dbReference type="PANTHER" id="PTHR11347">
    <property type="entry name" value="CYCLIC NUCLEOTIDE PHOSPHODIESTERASE"/>
    <property type="match status" value="1"/>
</dbReference>
<dbReference type="PROSITE" id="PS51845">
    <property type="entry name" value="PDEASE_I_2"/>
    <property type="match status" value="1"/>
</dbReference>
<dbReference type="AlphaFoldDB" id="A0A7R9L7V1"/>
<feature type="binding site" evidence="4">
    <location>
        <position position="376"/>
    </location>
    <ligand>
        <name>AMP</name>
        <dbReference type="ChEBI" id="CHEBI:456215"/>
    </ligand>
</feature>
<evidence type="ECO:0000256" key="3">
    <source>
        <dbReference type="PIRSR" id="PIRSR623088-1"/>
    </source>
</evidence>
<dbReference type="EMBL" id="CAJPVJ010000018">
    <property type="protein sequence ID" value="CAG2158340.1"/>
    <property type="molecule type" value="Genomic_DNA"/>
</dbReference>
<dbReference type="InterPro" id="IPR036971">
    <property type="entry name" value="PDEase_catalytic_dom_sf"/>
</dbReference>
<sequence length="699" mass="79962">MFGADGDYSSLSRRPNAVLFLDIRPLSANTHQTSVDQSDLSTSIGSGDRHTIECIPELHSPKDGEQIFEEDVEIEENRGYLLITLRRRKSIQRSIHIDPIALLDHSYYGITSRYLKQSSKWRFNTFTLDVLTGGHSLSSLLFHLFIEYDFIRIFKLDVINVLRCFRYHDTNPYHNSVHAADVTQAMHCFIQEPKIRQYLTPLEAMCSLLAAVCHDLDHPGVNQHFLIATKSHLAALYKNFSVLESHHWRFAISCFHDSEIFQHFASEEWNQIESLLKALILATDITRQSHYIAVFKNYLAKPETFSMTIPENRHFILQIALKCADLANPCRPWNLSKRWSEQICNEFYRQGDYESQLNIPVTPICNRHTMGIARIQTDFFKSIVTPLFDLWDQFLCSPLSRQLINNLRFNDDQWNHSLIKSKLKRRHSRSCVFTAKPRDESLRRSHSLNDIKDAKEMSLTQFKSLYKPKAKQCINGCGTPPNADESHNKSINKSKVLWDLQTDEEEEEDRVQHYAYQNITPNIKSYSFQMPSQPSHGPYFYDKKHMIGRRGSAPGCIGVYASCELAAALVFLHGAVASQDQTRRSSFPADRVGAQARHSTNNIHNLNGAKLSRTGGTHGTAGAMRGRSLEYLVSSLKKNKSFYHSTTSAQHHTKLLRRQACSLDSGADSGALQWFFNSKPRRGSVPQEILIESLSNYTT</sequence>
<gene>
    <name evidence="8" type="ORF">ONB1V03_LOCUS366</name>
</gene>
<name>A0A7R9L7V1_9ACAR</name>
<feature type="binding site" evidence="4">
    <location>
        <position position="325"/>
    </location>
    <ligand>
        <name>AMP</name>
        <dbReference type="ChEBI" id="CHEBI:456215"/>
    </ligand>
</feature>
<feature type="active site" description="Proton donor" evidence="3">
    <location>
        <position position="174"/>
    </location>
</feature>
<feature type="binding site" evidence="5">
    <location>
        <position position="178"/>
    </location>
    <ligand>
        <name>Zn(2+)</name>
        <dbReference type="ChEBI" id="CHEBI:29105"/>
        <label>1</label>
    </ligand>
</feature>
<feature type="domain" description="PDEase" evidence="7">
    <location>
        <begin position="103"/>
        <end position="421"/>
    </location>
</feature>
<keyword evidence="1 5" id="KW-0479">Metal-binding</keyword>